<keyword evidence="2" id="KW-1185">Reference proteome</keyword>
<proteinExistence type="predicted"/>
<dbReference type="EMBL" id="MLHN01000022">
    <property type="protein sequence ID" value="OOF48838.1"/>
    <property type="molecule type" value="Genomic_DNA"/>
</dbReference>
<evidence type="ECO:0008006" key="3">
    <source>
        <dbReference type="Google" id="ProtNLM"/>
    </source>
</evidence>
<dbReference type="AlphaFoldDB" id="A0A1V3J1Q3"/>
<evidence type="ECO:0000313" key="1">
    <source>
        <dbReference type="EMBL" id="OOF48838.1"/>
    </source>
</evidence>
<accession>A0A1V3J1Q3</accession>
<evidence type="ECO:0000313" key="2">
    <source>
        <dbReference type="Proteomes" id="UP000188481"/>
    </source>
</evidence>
<reference evidence="1 2" key="1">
    <citation type="submission" date="2016-10" db="EMBL/GenBank/DDBJ databases">
        <title>Rodentibacter gen. nov. and new species.</title>
        <authorList>
            <person name="Christensen H."/>
        </authorList>
    </citation>
    <scope>NUCLEOTIDE SEQUENCE [LARGE SCALE GENOMIC DNA]</scope>
    <source>
        <strain evidence="2">ppn416</strain>
    </source>
</reference>
<comment type="caution">
    <text evidence="1">The sequence shown here is derived from an EMBL/GenBank/DDBJ whole genome shotgun (WGS) entry which is preliminary data.</text>
</comment>
<sequence length="111" mass="12656">MNFFRAEMYANESVRQLAGVLKQLIDSAIRINIITHSLGTRMALSAMNVLGDFDGEYDDKIDNLTMWEAAVADNAMTNLDNYEKKKAYNPVAMEIFPYAYKVPKHITLLFN</sequence>
<dbReference type="Proteomes" id="UP000188481">
    <property type="component" value="Unassembled WGS sequence"/>
</dbReference>
<dbReference type="STRING" id="1908264.BKK54_10190"/>
<organism evidence="1 2">
    <name type="scientific">Rodentibacter genomosp. 1</name>
    <dbReference type="NCBI Taxonomy" id="1908264"/>
    <lineage>
        <taxon>Bacteria</taxon>
        <taxon>Pseudomonadati</taxon>
        <taxon>Pseudomonadota</taxon>
        <taxon>Gammaproteobacteria</taxon>
        <taxon>Pasteurellales</taxon>
        <taxon>Pasteurellaceae</taxon>
        <taxon>Rodentibacter</taxon>
    </lineage>
</organism>
<gene>
    <name evidence="1" type="ORF">BKK54_10190</name>
</gene>
<protein>
    <recommendedName>
        <fullName evidence="3">Alpha/beta hydrolase</fullName>
    </recommendedName>
</protein>
<name>A0A1V3J1Q3_9PAST</name>